<proteinExistence type="predicted"/>
<name>A0ABY8VY99_9MYCO</name>
<organism evidence="2 3">
    <name type="scientific">Candidatus Mycobacterium wuenschmannii</name>
    <dbReference type="NCBI Taxonomy" id="3027808"/>
    <lineage>
        <taxon>Bacteria</taxon>
        <taxon>Bacillati</taxon>
        <taxon>Actinomycetota</taxon>
        <taxon>Actinomycetes</taxon>
        <taxon>Mycobacteriales</taxon>
        <taxon>Mycobacteriaceae</taxon>
        <taxon>Mycobacterium</taxon>
    </lineage>
</organism>
<protein>
    <submittedName>
        <fullName evidence="2">DUF2254 domain-containing protein</fullName>
    </submittedName>
</protein>
<evidence type="ECO:0000313" key="3">
    <source>
        <dbReference type="Proteomes" id="UP001236585"/>
    </source>
</evidence>
<feature type="transmembrane region" description="Helical" evidence="1">
    <location>
        <begin position="20"/>
        <end position="38"/>
    </location>
</feature>
<keyword evidence="1" id="KW-1133">Transmembrane helix</keyword>
<sequence length="449" mass="49692">MRSTVRLSQYRREVLWTNFWLIPSMEVVAAVALFWGTLQVDRAVYHHTLTLPAWVEAGSADTAREILLAVAAAIMTVIGINFSVTIVTLTLASTQFGPRMLRNFIRDRGTQLTLGTFVATAVYCVLVLLAIGPAEHGEFVPHFSVSMVFGLVLLDLAVLIYFLHHIAVAIQLPFVIANIAGDLARYLKVRRPDIPMRRRPELDDLQEVSELVATVASAGSVVPTPKGGYLQAIRHDMLVQMASEFDGVIHVPCRPGNFLVEGSELVGVWPPHAADQVTRCLKRALITGPVRTLAQDPAFAIDQLVEIAIRALSPAVNDTYTAMTCVDWLGNTLCQLSRVWTPDQAYRDSTGRIRVICEQVSYENLMQRSFDKIRQASNGMPALYMRQLEALKAIMDQTTDPRHADILIDQANMIQRACAETVPEHGDRAAVELRYNAVSESYGARAPVC</sequence>
<keyword evidence="3" id="KW-1185">Reference proteome</keyword>
<reference evidence="2 3" key="1">
    <citation type="journal article" date="2023" name="Microbiol. Resour. Announc.">
        <title>Complete Genome Sequence of Mycobacterium wuenschmanii, a novel Nontuberculous Mycobacterium Isolated from a captive population of Amazon Milk Frogs.</title>
        <authorList>
            <person name="Hicks J."/>
            <person name="Zeineldin M."/>
            <person name="Ward H."/>
            <person name="Wuenschmann A."/>
            <person name="Camp P."/>
            <person name="Farrell D."/>
            <person name="Lehman K."/>
            <person name="Thacker T."/>
            <person name="Cuthbert E."/>
        </authorList>
    </citation>
    <scope>NUCLEOTIDE SEQUENCE [LARGE SCALE GENOMIC DNA]</scope>
    <source>
        <strain evidence="2 3">Wuenschmanii</strain>
    </source>
</reference>
<feature type="transmembrane region" description="Helical" evidence="1">
    <location>
        <begin position="112"/>
        <end position="131"/>
    </location>
</feature>
<evidence type="ECO:0000313" key="2">
    <source>
        <dbReference type="EMBL" id="WIM88457.1"/>
    </source>
</evidence>
<dbReference type="Proteomes" id="UP001236585">
    <property type="component" value="Chromosome"/>
</dbReference>
<keyword evidence="1" id="KW-0472">Membrane</keyword>
<accession>A0ABY8VY99</accession>
<feature type="transmembrane region" description="Helical" evidence="1">
    <location>
        <begin position="66"/>
        <end position="91"/>
    </location>
</feature>
<keyword evidence="1" id="KW-0812">Transmembrane</keyword>
<evidence type="ECO:0000256" key="1">
    <source>
        <dbReference type="SAM" id="Phobius"/>
    </source>
</evidence>
<dbReference type="InterPro" id="IPR018723">
    <property type="entry name" value="DUF2254_membrane"/>
</dbReference>
<gene>
    <name evidence="2" type="ORF">PT015_02835</name>
</gene>
<dbReference type="EMBL" id="CP126981">
    <property type="protein sequence ID" value="WIM88457.1"/>
    <property type="molecule type" value="Genomic_DNA"/>
</dbReference>
<dbReference type="Pfam" id="PF10011">
    <property type="entry name" value="DUF2254"/>
    <property type="match status" value="1"/>
</dbReference>
<dbReference type="RefSeq" id="WP_285188654.1">
    <property type="nucleotide sequence ID" value="NZ_CP126981.1"/>
</dbReference>